<dbReference type="Proteomes" id="UP000230002">
    <property type="component" value="Unassembled WGS sequence"/>
</dbReference>
<feature type="region of interest" description="Disordered" evidence="1">
    <location>
        <begin position="144"/>
        <end position="169"/>
    </location>
</feature>
<dbReference type="Pfam" id="PF18596">
    <property type="entry name" value="Sld7_C"/>
    <property type="match status" value="1"/>
</dbReference>
<protein>
    <recommendedName>
        <fullName evidence="2">Sld7 C-terminal domain-containing protein</fullName>
    </recommendedName>
</protein>
<evidence type="ECO:0000259" key="2">
    <source>
        <dbReference type="Pfam" id="PF18596"/>
    </source>
</evidence>
<feature type="region of interest" description="Disordered" evidence="1">
    <location>
        <begin position="183"/>
        <end position="221"/>
    </location>
</feature>
<feature type="compositionally biased region" description="Low complexity" evidence="1">
    <location>
        <begin position="147"/>
        <end position="169"/>
    </location>
</feature>
<evidence type="ECO:0000313" key="4">
    <source>
        <dbReference type="Proteomes" id="UP000230002"/>
    </source>
</evidence>
<name>A0A2G8SG61_9APHY</name>
<evidence type="ECO:0000313" key="3">
    <source>
        <dbReference type="EMBL" id="PIL32743.1"/>
    </source>
</evidence>
<dbReference type="OrthoDB" id="5599874at2759"/>
<accession>A0A2G8SG61</accession>
<feature type="region of interest" description="Disordered" evidence="1">
    <location>
        <begin position="293"/>
        <end position="331"/>
    </location>
</feature>
<feature type="domain" description="Sld7 C-terminal" evidence="2">
    <location>
        <begin position="331"/>
        <end position="398"/>
    </location>
</feature>
<keyword evidence="4" id="KW-1185">Reference proteome</keyword>
<sequence length="403" mass="43097">MESTPSKALAAPHRLLYRGSLSLPDSYLLLDGLSFTVDTAQSHGSPALLNNTLALTLESLRGLPLHLIGTVRVKDVWIEPPPADISIDIHPDSTSTRIYFENLFCINPITSKDRRSEYGIRVSLTDNDDPETPDLIIYAELRPSPPSSSACAPTSSPSPATASTSHSPPHTLHLLAARILPGPPPLPSFRLPRPDDPTPRRPPLAFGGAGAGAGAKRKRESVKFDLSAAQAAGEGGASKRARDAKGKGPAIVTGLLGMDAKALGKHARVGVGKGREGDVFKVPSVPVSRTVSEADVFGRGAGSGKGKEKERAKARDGEKEEQKGEGEGVERENKNVVKRAVINALAREGIEKTHGEFKDFYSPMYHGVCLALRRRMTTGPLDGSLVEHFVDAHLQMYLKDAPE</sequence>
<evidence type="ECO:0000256" key="1">
    <source>
        <dbReference type="SAM" id="MobiDB-lite"/>
    </source>
</evidence>
<gene>
    <name evidence="3" type="ORF">GSI_04858</name>
</gene>
<organism evidence="3 4">
    <name type="scientific">Ganoderma sinense ZZ0214-1</name>
    <dbReference type="NCBI Taxonomy" id="1077348"/>
    <lineage>
        <taxon>Eukaryota</taxon>
        <taxon>Fungi</taxon>
        <taxon>Dikarya</taxon>
        <taxon>Basidiomycota</taxon>
        <taxon>Agaricomycotina</taxon>
        <taxon>Agaricomycetes</taxon>
        <taxon>Polyporales</taxon>
        <taxon>Polyporaceae</taxon>
        <taxon>Ganoderma</taxon>
    </lineage>
</organism>
<dbReference type="AlphaFoldDB" id="A0A2G8SG61"/>
<reference evidence="3 4" key="1">
    <citation type="journal article" date="2015" name="Sci. Rep.">
        <title>Chromosome-level genome map provides insights into diverse defense mechanisms in the medicinal fungus Ganoderma sinense.</title>
        <authorList>
            <person name="Zhu Y."/>
            <person name="Xu J."/>
            <person name="Sun C."/>
            <person name="Zhou S."/>
            <person name="Xu H."/>
            <person name="Nelson D.R."/>
            <person name="Qian J."/>
            <person name="Song J."/>
            <person name="Luo H."/>
            <person name="Xiang L."/>
            <person name="Li Y."/>
            <person name="Xu Z."/>
            <person name="Ji A."/>
            <person name="Wang L."/>
            <person name="Lu S."/>
            <person name="Hayward A."/>
            <person name="Sun W."/>
            <person name="Li X."/>
            <person name="Schwartz D.C."/>
            <person name="Wang Y."/>
            <person name="Chen S."/>
        </authorList>
    </citation>
    <scope>NUCLEOTIDE SEQUENCE [LARGE SCALE GENOMIC DNA]</scope>
    <source>
        <strain evidence="3 4">ZZ0214-1</strain>
    </source>
</reference>
<comment type="caution">
    <text evidence="3">The sequence shown here is derived from an EMBL/GenBank/DDBJ whole genome shotgun (WGS) entry which is preliminary data.</text>
</comment>
<dbReference type="InterPro" id="IPR041260">
    <property type="entry name" value="Sld7_C"/>
</dbReference>
<proteinExistence type="predicted"/>
<dbReference type="EMBL" id="AYKW01000009">
    <property type="protein sequence ID" value="PIL32743.1"/>
    <property type="molecule type" value="Genomic_DNA"/>
</dbReference>
<feature type="compositionally biased region" description="Basic and acidic residues" evidence="1">
    <location>
        <begin position="305"/>
        <end position="331"/>
    </location>
</feature>